<protein>
    <submittedName>
        <fullName evidence="2">Uncharacterized protein</fullName>
    </submittedName>
</protein>
<organism evidence="2 3">
    <name type="scientific">Diutina rugosa</name>
    <name type="common">Yeast</name>
    <name type="synonym">Candida rugosa</name>
    <dbReference type="NCBI Taxonomy" id="5481"/>
    <lineage>
        <taxon>Eukaryota</taxon>
        <taxon>Fungi</taxon>
        <taxon>Dikarya</taxon>
        <taxon>Ascomycota</taxon>
        <taxon>Saccharomycotina</taxon>
        <taxon>Pichiomycetes</taxon>
        <taxon>Debaryomycetaceae</taxon>
        <taxon>Diutina</taxon>
    </lineage>
</organism>
<dbReference type="EMBL" id="SWFT01000116">
    <property type="protein sequence ID" value="KAA8900127.1"/>
    <property type="molecule type" value="Genomic_DNA"/>
</dbReference>
<evidence type="ECO:0000256" key="1">
    <source>
        <dbReference type="SAM" id="MobiDB-lite"/>
    </source>
</evidence>
<keyword evidence="3" id="KW-1185">Reference proteome</keyword>
<dbReference type="VEuPathDB" id="FungiDB:DIURU_003943"/>
<evidence type="ECO:0000313" key="2">
    <source>
        <dbReference type="EMBL" id="KAA8900127.1"/>
    </source>
</evidence>
<dbReference type="RefSeq" id="XP_034011266.1">
    <property type="nucleotide sequence ID" value="XM_034156761.1"/>
</dbReference>
<feature type="compositionally biased region" description="Polar residues" evidence="1">
    <location>
        <begin position="17"/>
        <end position="31"/>
    </location>
</feature>
<sequence>MAQSGRPRGRKAHRSSSHQVASQLPQHQQVAQVARPKQYSHSVYANPVYVKSILAPPHPHNHQRTNEEATAHDDADLIMFRSDALSRFVNNHEFIENITTKRIHTQDMVAPPLFPTPEVKSAEDRKPTDVYFGDLEEMKRQEQSLAQLAAEVPEDKYSITEDPQYVYQRAATTTLAETSPEELSAQLDTVLSEYKSKFNREYVAQYMPKRYSAKIVTDVDEAPSDYDPKDVKLQEKESENQKFNGDMFGEFNNFGDSGNDIDDMFKPQPQMPMNQMPMNQQMPQQPINAMNSGSMGNGGAPSMAMNQSSNIDQMGVMGDLINFDGDMGAFDDADFLNSMN</sequence>
<dbReference type="Proteomes" id="UP000449547">
    <property type="component" value="Unassembled WGS sequence"/>
</dbReference>
<evidence type="ECO:0000313" key="3">
    <source>
        <dbReference type="Proteomes" id="UP000449547"/>
    </source>
</evidence>
<reference evidence="2 3" key="1">
    <citation type="submission" date="2019-07" db="EMBL/GenBank/DDBJ databases">
        <title>Genome assembly of two rare yeast pathogens: Diutina rugosa and Trichomonascus ciferrii.</title>
        <authorList>
            <person name="Mixao V."/>
            <person name="Saus E."/>
            <person name="Hansen A."/>
            <person name="Lass-Flor C."/>
            <person name="Gabaldon T."/>
        </authorList>
    </citation>
    <scope>NUCLEOTIDE SEQUENCE [LARGE SCALE GENOMIC DNA]</scope>
    <source>
        <strain evidence="2 3">CBS 613</strain>
    </source>
</reference>
<proteinExistence type="predicted"/>
<dbReference type="AlphaFoldDB" id="A0A642UR22"/>
<dbReference type="OrthoDB" id="4093693at2759"/>
<accession>A0A642UR22</accession>
<name>A0A642UR22_DIURU</name>
<feature type="compositionally biased region" description="Basic residues" evidence="1">
    <location>
        <begin position="7"/>
        <end position="16"/>
    </location>
</feature>
<feature type="region of interest" description="Disordered" evidence="1">
    <location>
        <begin position="1"/>
        <end position="38"/>
    </location>
</feature>
<comment type="caution">
    <text evidence="2">The sequence shown here is derived from an EMBL/GenBank/DDBJ whole genome shotgun (WGS) entry which is preliminary data.</text>
</comment>
<gene>
    <name evidence="2" type="ORF">DIURU_003943</name>
</gene>
<dbReference type="GeneID" id="54782594"/>